<accession>X1IJP1</accession>
<protein>
    <submittedName>
        <fullName evidence="1">Uncharacterized protein</fullName>
    </submittedName>
</protein>
<reference evidence="1" key="1">
    <citation type="journal article" date="2014" name="Front. Microbiol.">
        <title>High frequency of phylogenetically diverse reductive dehalogenase-homologous genes in deep subseafloor sedimentary metagenomes.</title>
        <authorList>
            <person name="Kawai M."/>
            <person name="Futagami T."/>
            <person name="Toyoda A."/>
            <person name="Takaki Y."/>
            <person name="Nishi S."/>
            <person name="Hori S."/>
            <person name="Arai W."/>
            <person name="Tsubouchi T."/>
            <person name="Morono Y."/>
            <person name="Uchiyama I."/>
            <person name="Ito T."/>
            <person name="Fujiyama A."/>
            <person name="Inagaki F."/>
            <person name="Takami H."/>
        </authorList>
    </citation>
    <scope>NUCLEOTIDE SEQUENCE</scope>
    <source>
        <strain evidence="1">Expedition CK06-06</strain>
    </source>
</reference>
<comment type="caution">
    <text evidence="1">The sequence shown here is derived from an EMBL/GenBank/DDBJ whole genome shotgun (WGS) entry which is preliminary data.</text>
</comment>
<evidence type="ECO:0000313" key="1">
    <source>
        <dbReference type="EMBL" id="GAH57793.1"/>
    </source>
</evidence>
<dbReference type="EMBL" id="BARU01017221">
    <property type="protein sequence ID" value="GAH57793.1"/>
    <property type="molecule type" value="Genomic_DNA"/>
</dbReference>
<organism evidence="1">
    <name type="scientific">marine sediment metagenome</name>
    <dbReference type="NCBI Taxonomy" id="412755"/>
    <lineage>
        <taxon>unclassified sequences</taxon>
        <taxon>metagenomes</taxon>
        <taxon>ecological metagenomes</taxon>
    </lineage>
</organism>
<sequence length="63" mass="6833">EGVNGVGMFYFKWQGQLTVAVEGTSKCKMKNAKCKSQNEKGRLTGMLAEAFIDWTASEVLSAG</sequence>
<proteinExistence type="predicted"/>
<dbReference type="AlphaFoldDB" id="X1IJP1"/>
<gene>
    <name evidence="1" type="ORF">S03H2_28583</name>
</gene>
<name>X1IJP1_9ZZZZ</name>
<feature type="non-terminal residue" evidence="1">
    <location>
        <position position="1"/>
    </location>
</feature>